<dbReference type="PRINTS" id="PR01755">
    <property type="entry name" value="SECFTRNLCASE"/>
</dbReference>
<name>A0A1F7J8D1_9BACT</name>
<feature type="transmembrane region" description="Helical" evidence="9">
    <location>
        <begin position="12"/>
        <end position="31"/>
    </location>
</feature>
<feature type="transmembrane region" description="Helical" evidence="9">
    <location>
        <begin position="238"/>
        <end position="256"/>
    </location>
</feature>
<gene>
    <name evidence="9" type="primary">secF</name>
    <name evidence="11" type="ORF">A2966_00630</name>
</gene>
<keyword evidence="7 9" id="KW-0811">Translocation</keyword>
<evidence type="ECO:0000256" key="8">
    <source>
        <dbReference type="ARBA" id="ARBA00023136"/>
    </source>
</evidence>
<keyword evidence="5 9" id="KW-0653">Protein transport</keyword>
<dbReference type="GO" id="GO:0005886">
    <property type="term" value="C:plasma membrane"/>
    <property type="evidence" value="ECO:0007669"/>
    <property type="project" value="UniProtKB-SubCell"/>
</dbReference>
<dbReference type="InterPro" id="IPR048634">
    <property type="entry name" value="SecD_SecF_C"/>
</dbReference>
<dbReference type="HAMAP" id="MF_01464_B">
    <property type="entry name" value="SecF_B"/>
    <property type="match status" value="1"/>
</dbReference>
<feature type="transmembrane region" description="Helical" evidence="9">
    <location>
        <begin position="181"/>
        <end position="201"/>
    </location>
</feature>
<evidence type="ECO:0000256" key="5">
    <source>
        <dbReference type="ARBA" id="ARBA00022927"/>
    </source>
</evidence>
<evidence type="ECO:0000256" key="7">
    <source>
        <dbReference type="ARBA" id="ARBA00023010"/>
    </source>
</evidence>
<keyword evidence="6 9" id="KW-1133">Transmembrane helix</keyword>
<dbReference type="PANTHER" id="PTHR30081">
    <property type="entry name" value="PROTEIN-EXPORT MEMBRANE PROTEIN SEC"/>
    <property type="match status" value="1"/>
</dbReference>
<dbReference type="Proteomes" id="UP000176480">
    <property type="component" value="Unassembled WGS sequence"/>
</dbReference>
<evidence type="ECO:0000256" key="2">
    <source>
        <dbReference type="ARBA" id="ARBA00022448"/>
    </source>
</evidence>
<keyword evidence="8 9" id="KW-0472">Membrane</keyword>
<dbReference type="SUPFAM" id="SSF82866">
    <property type="entry name" value="Multidrug efflux transporter AcrB transmembrane domain"/>
    <property type="match status" value="1"/>
</dbReference>
<dbReference type="STRING" id="1802067.A2966_00630"/>
<comment type="subunit">
    <text evidence="9">Forms a complex with SecD. Part of the essential Sec protein translocation apparatus which comprises SecA, SecYEG and auxiliary proteins SecDF. Other proteins may also be involved.</text>
</comment>
<evidence type="ECO:0000256" key="3">
    <source>
        <dbReference type="ARBA" id="ARBA00022475"/>
    </source>
</evidence>
<dbReference type="GO" id="GO:0065002">
    <property type="term" value="P:intracellular protein transmembrane transport"/>
    <property type="evidence" value="ECO:0007669"/>
    <property type="project" value="UniProtKB-UniRule"/>
</dbReference>
<protein>
    <recommendedName>
        <fullName evidence="9">Protein-export membrane protein SecF</fullName>
    </recommendedName>
</protein>
<evidence type="ECO:0000313" key="11">
    <source>
        <dbReference type="EMBL" id="OGK51870.1"/>
    </source>
</evidence>
<feature type="transmembrane region" description="Helical" evidence="9">
    <location>
        <begin position="262"/>
        <end position="282"/>
    </location>
</feature>
<organism evidence="11 12">
    <name type="scientific">Candidatus Roizmanbacteria bacterium RIFCSPLOWO2_01_FULL_41_22</name>
    <dbReference type="NCBI Taxonomy" id="1802067"/>
    <lineage>
        <taxon>Bacteria</taxon>
        <taxon>Candidatus Roizmaniibacteriota</taxon>
    </lineage>
</organism>
<dbReference type="PANTHER" id="PTHR30081:SF8">
    <property type="entry name" value="PROTEIN TRANSLOCASE SUBUNIT SECF"/>
    <property type="match status" value="1"/>
</dbReference>
<feature type="domain" description="Protein export membrane protein SecD/SecF C-terminal" evidence="10">
    <location>
        <begin position="94"/>
        <end position="284"/>
    </location>
</feature>
<dbReference type="Pfam" id="PF02355">
    <property type="entry name" value="SecD_SecF_C"/>
    <property type="match status" value="1"/>
</dbReference>
<dbReference type="EMBL" id="MGAR01000018">
    <property type="protein sequence ID" value="OGK51870.1"/>
    <property type="molecule type" value="Genomic_DNA"/>
</dbReference>
<evidence type="ECO:0000259" key="10">
    <source>
        <dbReference type="Pfam" id="PF02355"/>
    </source>
</evidence>
<reference evidence="11 12" key="1">
    <citation type="journal article" date="2016" name="Nat. Commun.">
        <title>Thousands of microbial genomes shed light on interconnected biogeochemical processes in an aquifer system.</title>
        <authorList>
            <person name="Anantharaman K."/>
            <person name="Brown C.T."/>
            <person name="Hug L.A."/>
            <person name="Sharon I."/>
            <person name="Castelle C.J."/>
            <person name="Probst A.J."/>
            <person name="Thomas B.C."/>
            <person name="Singh A."/>
            <person name="Wilkins M.J."/>
            <person name="Karaoz U."/>
            <person name="Brodie E.L."/>
            <person name="Williams K.H."/>
            <person name="Hubbard S.S."/>
            <person name="Banfield J.F."/>
        </authorList>
    </citation>
    <scope>NUCLEOTIDE SEQUENCE [LARGE SCALE GENOMIC DNA]</scope>
</reference>
<comment type="function">
    <text evidence="9">Part of the Sec protein translocase complex. Interacts with the SecYEG preprotein conducting channel. SecDF uses the proton motive force (PMF) to complete protein translocation after the ATP-dependent function of SecA.</text>
</comment>
<keyword evidence="3 9" id="KW-1003">Cell membrane</keyword>
<keyword evidence="2 9" id="KW-0813">Transport</keyword>
<evidence type="ECO:0000256" key="1">
    <source>
        <dbReference type="ARBA" id="ARBA00004651"/>
    </source>
</evidence>
<comment type="subcellular location">
    <subcellularLocation>
        <location evidence="1 9">Cell membrane</location>
        <topology evidence="1 9">Multi-pass membrane protein</topology>
    </subcellularLocation>
</comment>
<evidence type="ECO:0000256" key="4">
    <source>
        <dbReference type="ARBA" id="ARBA00022692"/>
    </source>
</evidence>
<keyword evidence="4 9" id="KW-0812">Transmembrane</keyword>
<dbReference type="AlphaFoldDB" id="A0A1F7J8D1"/>
<dbReference type="GO" id="GO:0043952">
    <property type="term" value="P:protein transport by the Sec complex"/>
    <property type="evidence" value="ECO:0007669"/>
    <property type="project" value="UniProtKB-UniRule"/>
</dbReference>
<proteinExistence type="inferred from homology"/>
<dbReference type="InterPro" id="IPR005665">
    <property type="entry name" value="SecF_bac"/>
</dbReference>
<feature type="transmembrane region" description="Helical" evidence="9">
    <location>
        <begin position="124"/>
        <end position="141"/>
    </location>
</feature>
<dbReference type="GO" id="GO:0006605">
    <property type="term" value="P:protein targeting"/>
    <property type="evidence" value="ECO:0007669"/>
    <property type="project" value="UniProtKB-UniRule"/>
</dbReference>
<feature type="transmembrane region" description="Helical" evidence="9">
    <location>
        <begin position="148"/>
        <end position="169"/>
    </location>
</feature>
<dbReference type="Gene3D" id="1.20.1640.10">
    <property type="entry name" value="Multidrug efflux transporter AcrB transmembrane domain"/>
    <property type="match status" value="1"/>
</dbReference>
<sequence length="287" mass="32016">MVDFLKYTKVYAIISALVIFAGVFSIVNWGYRYSIDFVGGTNLGYQINKDIPQDQIRKLIEKQKVSVLETRKNGQTYSIRTKAINEKQELAVRTALENQFKIKVNVLRSETVGPTIGKETIQKTTIASVIAVIGILFYMSYAFKNVNFALAAIVALIHDVLVMVGSYSLMSHFFGAELDTLFVTALLTTMSFSVHDTIIVFDKIREYTKTKGRGEIEEYANIALTETLVRSLNNSMTIVFMLLALVLLGGSTVRFFAATLLIGTITGTYSSPFVATPVAVWLEKRKK</sequence>
<comment type="caution">
    <text evidence="11">The sequence shown here is derived from an EMBL/GenBank/DDBJ whole genome shotgun (WGS) entry which is preliminary data.</text>
</comment>
<dbReference type="GO" id="GO:0015450">
    <property type="term" value="F:protein-transporting ATPase activity"/>
    <property type="evidence" value="ECO:0007669"/>
    <property type="project" value="InterPro"/>
</dbReference>
<dbReference type="InterPro" id="IPR022813">
    <property type="entry name" value="SecD/SecF_arch_bac"/>
</dbReference>
<evidence type="ECO:0000256" key="9">
    <source>
        <dbReference type="HAMAP-Rule" id="MF_01464"/>
    </source>
</evidence>
<dbReference type="NCBIfam" id="TIGR00966">
    <property type="entry name" value="transloc_SecF"/>
    <property type="match status" value="1"/>
</dbReference>
<dbReference type="InterPro" id="IPR022645">
    <property type="entry name" value="SecD/SecF_bac"/>
</dbReference>
<accession>A0A1F7J8D1</accession>
<evidence type="ECO:0000313" key="12">
    <source>
        <dbReference type="Proteomes" id="UP000176480"/>
    </source>
</evidence>
<evidence type="ECO:0000256" key="6">
    <source>
        <dbReference type="ARBA" id="ARBA00022989"/>
    </source>
</evidence>
<comment type="similarity">
    <text evidence="9">Belongs to the SecD/SecF family. SecF subfamily.</text>
</comment>